<evidence type="ECO:0000256" key="1">
    <source>
        <dbReference type="SAM" id="Phobius"/>
    </source>
</evidence>
<reference evidence="2 3" key="1">
    <citation type="submission" date="2016-10" db="EMBL/GenBank/DDBJ databases">
        <authorList>
            <person name="de Groot N.N."/>
        </authorList>
    </citation>
    <scope>NUCLEOTIDE SEQUENCE [LARGE SCALE GENOMIC DNA]</scope>
    <source>
        <strain evidence="2 3">DSM 43067</strain>
    </source>
</reference>
<dbReference type="OrthoDB" id="3482745at2"/>
<evidence type="ECO:0000313" key="3">
    <source>
        <dbReference type="Proteomes" id="UP000183413"/>
    </source>
</evidence>
<keyword evidence="1" id="KW-0812">Transmembrane</keyword>
<feature type="transmembrane region" description="Helical" evidence="1">
    <location>
        <begin position="76"/>
        <end position="101"/>
    </location>
</feature>
<organism evidence="2 3">
    <name type="scientific">Actinomadura madurae</name>
    <dbReference type="NCBI Taxonomy" id="1993"/>
    <lineage>
        <taxon>Bacteria</taxon>
        <taxon>Bacillati</taxon>
        <taxon>Actinomycetota</taxon>
        <taxon>Actinomycetes</taxon>
        <taxon>Streptosporangiales</taxon>
        <taxon>Thermomonosporaceae</taxon>
        <taxon>Actinomadura</taxon>
    </lineage>
</organism>
<dbReference type="EMBL" id="FOVH01000028">
    <property type="protein sequence ID" value="SFQ36377.1"/>
    <property type="molecule type" value="Genomic_DNA"/>
</dbReference>
<keyword evidence="1" id="KW-1133">Transmembrane helix</keyword>
<name>A0A1I5XXD1_9ACTN</name>
<dbReference type="RefSeq" id="WP_021594476.1">
    <property type="nucleotide sequence ID" value="NZ_CP083237.1"/>
</dbReference>
<gene>
    <name evidence="2" type="ORF">SAMN04489713_12891</name>
</gene>
<keyword evidence="1" id="KW-0472">Membrane</keyword>
<dbReference type="AlphaFoldDB" id="A0A1I5XXD1"/>
<protein>
    <submittedName>
        <fullName evidence="2">Uncharacterized protein</fullName>
    </submittedName>
</protein>
<dbReference type="GeneID" id="99649076"/>
<keyword evidence="3" id="KW-1185">Reference proteome</keyword>
<evidence type="ECO:0000313" key="2">
    <source>
        <dbReference type="EMBL" id="SFQ36377.1"/>
    </source>
</evidence>
<proteinExistence type="predicted"/>
<dbReference type="InParanoid" id="A0A1I5XXD1"/>
<dbReference type="Proteomes" id="UP000183413">
    <property type="component" value="Unassembled WGS sequence"/>
</dbReference>
<accession>A0A1I5XXD1</accession>
<feature type="transmembrane region" description="Helical" evidence="1">
    <location>
        <begin position="44"/>
        <end position="69"/>
    </location>
</feature>
<sequence length="104" mass="10697">MDYFIILMIAACAVFAGGVAAVVTRRDLQGASKVGVPLGSALLVAATSLFIPYLPVLAFLGAVVAYLILRRLTSAGLALVTSGVLLFGGCTFSVLLMMAALETM</sequence>